<evidence type="ECO:0000259" key="6">
    <source>
        <dbReference type="Pfam" id="PF01974"/>
    </source>
</evidence>
<comment type="function">
    <text evidence="4">Constitutes one of the two catalytic subunit of the tRNA-splicing endonuclease complex, a complex responsible for identification and cleavage of the splice sites in pre-tRNA. It cleaves pre-tRNA at the 5'- and 3'-splice sites to release the intron. The products are an intron and two tRNA half-molecules bearing 2',3'-cyclic phosphate and 5'-OH termini. There are no conserved sequences at the splice sites, but the intron is invariably located at the same site in the gene, placing the splice sites an invariant distance from the constant structural features of the tRNA body.</text>
</comment>
<dbReference type="GeneID" id="68111064"/>
<dbReference type="VEuPathDB" id="AmoebaDB:NF0017700"/>
<dbReference type="PANTHER" id="PTHR13070">
    <property type="entry name" value="TRNA-SPLICING ENDONUCLEASE SUBUNIT SEN34-RELATED"/>
    <property type="match status" value="1"/>
</dbReference>
<organism evidence="8 9">
    <name type="scientific">Naegleria fowleri</name>
    <name type="common">Brain eating amoeba</name>
    <dbReference type="NCBI Taxonomy" id="5763"/>
    <lineage>
        <taxon>Eukaryota</taxon>
        <taxon>Discoba</taxon>
        <taxon>Heterolobosea</taxon>
        <taxon>Tetramitia</taxon>
        <taxon>Eutetramitia</taxon>
        <taxon>Vahlkampfiidae</taxon>
        <taxon>Naegleria</taxon>
    </lineage>
</organism>
<accession>A0A6A5BH28</accession>
<sequence>MQSLRETVRVYLVPSVSIGEEVFNHKCLIYDAKSVEILRNTYRILATPFGSLPNYTQQNVFNSLPCLITPESVTLGIEHGFIRVFEDLHSSNVNRLQDLMLNAPAATSSSSKLASGHNSGVNQTIFKFQIGYEQAILNQNTCYEEPKDITQIWTYPQTPFQFEKYQIFKDLHNNGFFLSSGDKFGCDFLAYRGDPVLHHAEFMIYIQEIDKPIEPHLIISIGRLGNTVHKTVLFASWNSSTQTVQYISLNWFNPQPIKPWKIKELCNKEKTDMQE</sequence>
<dbReference type="GO" id="GO:0000213">
    <property type="term" value="F:tRNA-intron lyase activity"/>
    <property type="evidence" value="ECO:0007669"/>
    <property type="project" value="UniProtKB-UniRule"/>
</dbReference>
<dbReference type="Gene3D" id="3.40.1350.10">
    <property type="match status" value="1"/>
</dbReference>
<dbReference type="PIRSF" id="PIRSF017250">
    <property type="entry name" value="tRNA_splic_SEN34"/>
    <property type="match status" value="1"/>
</dbReference>
<dbReference type="InterPro" id="IPR059049">
    <property type="entry name" value="TSEN34_N"/>
</dbReference>
<dbReference type="GO" id="GO:0003676">
    <property type="term" value="F:nucleic acid binding"/>
    <property type="evidence" value="ECO:0007669"/>
    <property type="project" value="InterPro"/>
</dbReference>
<dbReference type="InterPro" id="IPR016690">
    <property type="entry name" value="TSEN34"/>
</dbReference>
<keyword evidence="3 4" id="KW-0456">Lyase</keyword>
<keyword evidence="2 4" id="KW-0819">tRNA processing</keyword>
<comment type="similarity">
    <text evidence="1 4">Belongs to the tRNA-intron endonuclease family.</text>
</comment>
<evidence type="ECO:0000256" key="5">
    <source>
        <dbReference type="PIRSR" id="PIRSR017250-50"/>
    </source>
</evidence>
<evidence type="ECO:0000256" key="4">
    <source>
        <dbReference type="PIRNR" id="PIRNR017250"/>
    </source>
</evidence>
<dbReference type="SUPFAM" id="SSF53032">
    <property type="entry name" value="tRNA-intron endonuclease catalytic domain-like"/>
    <property type="match status" value="1"/>
</dbReference>
<keyword evidence="9" id="KW-1185">Reference proteome</keyword>
<dbReference type="Proteomes" id="UP000444721">
    <property type="component" value="Unassembled WGS sequence"/>
</dbReference>
<evidence type="ECO:0000313" key="9">
    <source>
        <dbReference type="Proteomes" id="UP000444721"/>
    </source>
</evidence>
<proteinExistence type="inferred from homology"/>
<dbReference type="VEuPathDB" id="AmoebaDB:FDP41_003846"/>
<dbReference type="GO" id="GO:0000379">
    <property type="term" value="P:tRNA-type intron splice site recognition and cleavage"/>
    <property type="evidence" value="ECO:0007669"/>
    <property type="project" value="UniProtKB-UniRule"/>
</dbReference>
<feature type="domain" description="tRNA intron endonuclease catalytic" evidence="6">
    <location>
        <begin position="163"/>
        <end position="244"/>
    </location>
</feature>
<evidence type="ECO:0000256" key="1">
    <source>
        <dbReference type="ARBA" id="ARBA00008078"/>
    </source>
</evidence>
<dbReference type="InterPro" id="IPR006676">
    <property type="entry name" value="tRNA_splic"/>
</dbReference>
<dbReference type="RefSeq" id="XP_044561906.1">
    <property type="nucleotide sequence ID" value="XM_044707195.1"/>
</dbReference>
<dbReference type="OrthoDB" id="48041at2759"/>
<dbReference type="CDD" id="cd22363">
    <property type="entry name" value="tRNA-intron_lyase_C"/>
    <property type="match status" value="1"/>
</dbReference>
<feature type="active site" evidence="5">
    <location>
        <position position="191"/>
    </location>
</feature>
<evidence type="ECO:0000256" key="3">
    <source>
        <dbReference type="ARBA" id="ARBA00023239"/>
    </source>
</evidence>
<evidence type="ECO:0000313" key="8">
    <source>
        <dbReference type="EMBL" id="KAF0977193.1"/>
    </source>
</evidence>
<name>A0A6A5BH28_NAEFO</name>
<dbReference type="InterPro" id="IPR036167">
    <property type="entry name" value="tRNA_intron_Endo_cat-like_sf"/>
</dbReference>
<dbReference type="VEuPathDB" id="AmoebaDB:NfTy_063960"/>
<feature type="domain" description="TSEN34 N-terminal" evidence="7">
    <location>
        <begin position="22"/>
        <end position="86"/>
    </location>
</feature>
<gene>
    <name evidence="8" type="ORF">FDP41_003846</name>
</gene>
<dbReference type="InterPro" id="IPR006677">
    <property type="entry name" value="tRNA_intron_Endonuc_cat-like"/>
</dbReference>
<comment type="caution">
    <text evidence="8">The sequence shown here is derived from an EMBL/GenBank/DDBJ whole genome shotgun (WGS) entry which is preliminary data.</text>
</comment>
<dbReference type="InterPro" id="IPR011856">
    <property type="entry name" value="tRNA_endonuc-like_dom_sf"/>
</dbReference>
<dbReference type="EC" id="4.6.1.16" evidence="4"/>
<dbReference type="Pfam" id="PF01974">
    <property type="entry name" value="tRNA_int_endo"/>
    <property type="match status" value="1"/>
</dbReference>
<dbReference type="GO" id="GO:0000214">
    <property type="term" value="C:tRNA-intron endonuclease complex"/>
    <property type="evidence" value="ECO:0007669"/>
    <property type="project" value="UniProtKB-UniRule"/>
</dbReference>
<evidence type="ECO:0000256" key="2">
    <source>
        <dbReference type="ARBA" id="ARBA00022694"/>
    </source>
</evidence>
<dbReference type="EMBL" id="VFQX01000035">
    <property type="protein sequence ID" value="KAF0977193.1"/>
    <property type="molecule type" value="Genomic_DNA"/>
</dbReference>
<evidence type="ECO:0000259" key="7">
    <source>
        <dbReference type="Pfam" id="PF26577"/>
    </source>
</evidence>
<feature type="active site" evidence="5">
    <location>
        <position position="199"/>
    </location>
</feature>
<dbReference type="AlphaFoldDB" id="A0A6A5BH28"/>
<dbReference type="NCBIfam" id="TIGR00324">
    <property type="entry name" value="endA"/>
    <property type="match status" value="1"/>
</dbReference>
<reference evidence="8 9" key="1">
    <citation type="journal article" date="2019" name="Sci. Rep.">
        <title>Nanopore sequencing improves the draft genome of the human pathogenic amoeba Naegleria fowleri.</title>
        <authorList>
            <person name="Liechti N."/>
            <person name="Schurch N."/>
            <person name="Bruggmann R."/>
            <person name="Wittwer M."/>
        </authorList>
    </citation>
    <scope>NUCLEOTIDE SEQUENCE [LARGE SCALE GENOMIC DNA]</scope>
    <source>
        <strain evidence="8 9">ATCC 30894</strain>
    </source>
</reference>
<dbReference type="PANTHER" id="PTHR13070:SF0">
    <property type="entry name" value="TRNA-SPLICING ENDONUCLEASE SUBUNIT SEN34"/>
    <property type="match status" value="1"/>
</dbReference>
<protein>
    <recommendedName>
        <fullName evidence="4">tRNA-splicing endonuclease subunit Sen34</fullName>
        <ecNumber evidence="4">4.6.1.16</ecNumber>
    </recommendedName>
</protein>
<feature type="active site" evidence="5">
    <location>
        <position position="230"/>
    </location>
</feature>
<dbReference type="Pfam" id="PF26577">
    <property type="entry name" value="TSEN34_N"/>
    <property type="match status" value="1"/>
</dbReference>
<dbReference type="OMA" id="CYSIEWA"/>